<protein>
    <submittedName>
        <fullName evidence="1">MGC131286 protein</fullName>
    </submittedName>
</protein>
<proteinExistence type="evidence at transcript level"/>
<dbReference type="AlphaFoldDB" id="Q3KPV6"/>
<accession>Q3KPV6</accession>
<reference evidence="1" key="1">
    <citation type="submission" date="2005-10" db="EMBL/GenBank/DDBJ databases">
        <authorList>
            <consortium name="NIH - Xenopus Gene Collection (XGC) project"/>
        </authorList>
    </citation>
    <scope>NUCLEOTIDE SEQUENCE [LARGE SCALE MRNA]</scope>
    <source>
        <tissue evidence="1">Testis</tissue>
    </source>
</reference>
<gene>
    <name evidence="1" type="primary">MGC131286</name>
</gene>
<evidence type="ECO:0000313" key="1">
    <source>
        <dbReference type="EMBL" id="AAI06531.1"/>
    </source>
</evidence>
<name>Q3KPV6_XENLA</name>
<dbReference type="EMBL" id="BC106530">
    <property type="protein sequence ID" value="AAI06531.1"/>
    <property type="molecule type" value="mRNA"/>
</dbReference>
<organism evidence="1">
    <name type="scientific">Xenopus laevis</name>
    <name type="common">African clawed frog</name>
    <dbReference type="NCBI Taxonomy" id="8355"/>
    <lineage>
        <taxon>Eukaryota</taxon>
        <taxon>Metazoa</taxon>
        <taxon>Chordata</taxon>
        <taxon>Craniata</taxon>
        <taxon>Vertebrata</taxon>
        <taxon>Euteleostomi</taxon>
        <taxon>Amphibia</taxon>
        <taxon>Batrachia</taxon>
        <taxon>Anura</taxon>
        <taxon>Pipoidea</taxon>
        <taxon>Pipidae</taxon>
        <taxon>Xenopodinae</taxon>
        <taxon>Xenopus</taxon>
        <taxon>Xenopus</taxon>
    </lineage>
</organism>
<sequence length="47" mass="5655">MWRQWVHWSVTVKATKQQRSQCLHHLPKAGKGEDYMGRYLQKRAPTM</sequence>